<dbReference type="PROSITE" id="PS50404">
    <property type="entry name" value="GST_NTER"/>
    <property type="match status" value="1"/>
</dbReference>
<dbReference type="RefSeq" id="WP_377744968.1">
    <property type="nucleotide sequence ID" value="NZ_JBHRXJ010000009.1"/>
</dbReference>
<dbReference type="CDD" id="cd03205">
    <property type="entry name" value="GST_C_6"/>
    <property type="match status" value="1"/>
</dbReference>
<evidence type="ECO:0000259" key="1">
    <source>
        <dbReference type="PROSITE" id="PS50404"/>
    </source>
</evidence>
<dbReference type="EMBL" id="JBHRXJ010000009">
    <property type="protein sequence ID" value="MFC3529115.1"/>
    <property type="molecule type" value="Genomic_DNA"/>
</dbReference>
<dbReference type="SUPFAM" id="SSF52833">
    <property type="entry name" value="Thioredoxin-like"/>
    <property type="match status" value="1"/>
</dbReference>
<feature type="domain" description="GST N-terminal" evidence="1">
    <location>
        <begin position="1"/>
        <end position="82"/>
    </location>
</feature>
<gene>
    <name evidence="3" type="ORF">ACFOMH_13105</name>
</gene>
<dbReference type="Pfam" id="PF13409">
    <property type="entry name" value="GST_N_2"/>
    <property type="match status" value="1"/>
</dbReference>
<dbReference type="InterPro" id="IPR004045">
    <property type="entry name" value="Glutathione_S-Trfase_N"/>
</dbReference>
<name>A0ABV7R4K3_9RHOB</name>
<reference evidence="4" key="1">
    <citation type="journal article" date="2019" name="Int. J. Syst. Evol. Microbiol.">
        <title>The Global Catalogue of Microorganisms (GCM) 10K type strain sequencing project: providing services to taxonomists for standard genome sequencing and annotation.</title>
        <authorList>
            <consortium name="The Broad Institute Genomics Platform"/>
            <consortium name="The Broad Institute Genome Sequencing Center for Infectious Disease"/>
            <person name="Wu L."/>
            <person name="Ma J."/>
        </authorList>
    </citation>
    <scope>NUCLEOTIDE SEQUENCE [LARGE SCALE GENOMIC DNA]</scope>
    <source>
        <strain evidence="4">KCTC 42899</strain>
    </source>
</reference>
<dbReference type="Pfam" id="PF13410">
    <property type="entry name" value="GST_C_2"/>
    <property type="match status" value="1"/>
</dbReference>
<keyword evidence="4" id="KW-1185">Reference proteome</keyword>
<proteinExistence type="predicted"/>
<dbReference type="Gene3D" id="3.40.30.10">
    <property type="entry name" value="Glutaredoxin"/>
    <property type="match status" value="1"/>
</dbReference>
<dbReference type="PANTHER" id="PTHR43968:SF6">
    <property type="entry name" value="GLUTATHIONE S-TRANSFERASE OMEGA"/>
    <property type="match status" value="1"/>
</dbReference>
<dbReference type="InterPro" id="IPR050983">
    <property type="entry name" value="GST_Omega/HSP26"/>
</dbReference>
<evidence type="ECO:0000313" key="4">
    <source>
        <dbReference type="Proteomes" id="UP001595721"/>
    </source>
</evidence>
<dbReference type="PANTHER" id="PTHR43968">
    <property type="match status" value="1"/>
</dbReference>
<comment type="caution">
    <text evidence="3">The sequence shown here is derived from an EMBL/GenBank/DDBJ whole genome shotgun (WGS) entry which is preliminary data.</text>
</comment>
<dbReference type="InterPro" id="IPR036282">
    <property type="entry name" value="Glutathione-S-Trfase_C_sf"/>
</dbReference>
<dbReference type="PROSITE" id="PS50405">
    <property type="entry name" value="GST_CTER"/>
    <property type="match status" value="1"/>
</dbReference>
<accession>A0ABV7R4K3</accession>
<dbReference type="SUPFAM" id="SSF47616">
    <property type="entry name" value="GST C-terminal domain-like"/>
    <property type="match status" value="1"/>
</dbReference>
<evidence type="ECO:0000313" key="3">
    <source>
        <dbReference type="EMBL" id="MFC3529115.1"/>
    </source>
</evidence>
<organism evidence="3 4">
    <name type="scientific">Paracoccus mangrovi</name>
    <dbReference type="NCBI Taxonomy" id="1715645"/>
    <lineage>
        <taxon>Bacteria</taxon>
        <taxon>Pseudomonadati</taxon>
        <taxon>Pseudomonadota</taxon>
        <taxon>Alphaproteobacteria</taxon>
        <taxon>Rhodobacterales</taxon>
        <taxon>Paracoccaceae</taxon>
        <taxon>Paracoccus</taxon>
    </lineage>
</organism>
<feature type="domain" description="GST C-terminal" evidence="2">
    <location>
        <begin position="83"/>
        <end position="197"/>
    </location>
</feature>
<dbReference type="Proteomes" id="UP001595721">
    <property type="component" value="Unassembled WGS sequence"/>
</dbReference>
<dbReference type="Gene3D" id="1.20.1050.10">
    <property type="match status" value="1"/>
</dbReference>
<dbReference type="InterPro" id="IPR036249">
    <property type="entry name" value="Thioredoxin-like_sf"/>
</dbReference>
<dbReference type="InterPro" id="IPR010987">
    <property type="entry name" value="Glutathione-S-Trfase_C-like"/>
</dbReference>
<sequence length="197" mass="21690">MVLDLFYSPTSPYVRKVCVVAAETGTILNLIPSTANPVTPSADLVAANPLGKVPCLRLADGELLYDSPVICRYLGQNSALYPTGAAEWRALRREALADGLLDAAILIRYETHIRPEDRQWQGWIDGQMAKIRAALTAMEADTPNGAQPDIGDLATACALFYLDFRFPRFDWRGDHPRLAAFAETVAARPAFRDTRPD</sequence>
<evidence type="ECO:0000259" key="2">
    <source>
        <dbReference type="PROSITE" id="PS50405"/>
    </source>
</evidence>
<protein>
    <submittedName>
        <fullName evidence="3">Glutathione S-transferase family protein</fullName>
    </submittedName>
</protein>